<dbReference type="AlphaFoldDB" id="A0A9P7S537"/>
<keyword evidence="2" id="KW-0472">Membrane</keyword>
<keyword evidence="2" id="KW-1133">Transmembrane helix</keyword>
<organism evidence="3 4">
    <name type="scientific">Marasmius oreades</name>
    <name type="common">fairy-ring Marasmius</name>
    <dbReference type="NCBI Taxonomy" id="181124"/>
    <lineage>
        <taxon>Eukaryota</taxon>
        <taxon>Fungi</taxon>
        <taxon>Dikarya</taxon>
        <taxon>Basidiomycota</taxon>
        <taxon>Agaricomycotina</taxon>
        <taxon>Agaricomycetes</taxon>
        <taxon>Agaricomycetidae</taxon>
        <taxon>Agaricales</taxon>
        <taxon>Marasmiineae</taxon>
        <taxon>Marasmiaceae</taxon>
        <taxon>Marasmius</taxon>
    </lineage>
</organism>
<reference evidence="3" key="1">
    <citation type="journal article" date="2021" name="Genome Biol. Evol.">
        <title>The assembled and annotated genome of the fairy-ring fungus Marasmius oreades.</title>
        <authorList>
            <person name="Hiltunen M."/>
            <person name="Ament-Velasquez S.L."/>
            <person name="Johannesson H."/>
        </authorList>
    </citation>
    <scope>NUCLEOTIDE SEQUENCE</scope>
    <source>
        <strain evidence="3">03SP1</strain>
    </source>
</reference>
<proteinExistence type="predicted"/>
<evidence type="ECO:0000313" key="3">
    <source>
        <dbReference type="EMBL" id="KAG7095502.1"/>
    </source>
</evidence>
<keyword evidence="2" id="KW-0812">Transmembrane</keyword>
<feature type="transmembrane region" description="Helical" evidence="2">
    <location>
        <begin position="47"/>
        <end position="69"/>
    </location>
</feature>
<feature type="transmembrane region" description="Helical" evidence="2">
    <location>
        <begin position="12"/>
        <end position="35"/>
    </location>
</feature>
<feature type="transmembrane region" description="Helical" evidence="2">
    <location>
        <begin position="81"/>
        <end position="100"/>
    </location>
</feature>
<keyword evidence="4" id="KW-1185">Reference proteome</keyword>
<feature type="region of interest" description="Disordered" evidence="1">
    <location>
        <begin position="121"/>
        <end position="163"/>
    </location>
</feature>
<protein>
    <submittedName>
        <fullName evidence="3">Uncharacterized protein</fullName>
    </submittedName>
</protein>
<dbReference type="RefSeq" id="XP_043011972.1">
    <property type="nucleotide sequence ID" value="XM_043150882.1"/>
</dbReference>
<name>A0A9P7S537_9AGAR</name>
<evidence type="ECO:0000256" key="2">
    <source>
        <dbReference type="SAM" id="Phobius"/>
    </source>
</evidence>
<dbReference type="EMBL" id="CM032183">
    <property type="protein sequence ID" value="KAG7095502.1"/>
    <property type="molecule type" value="Genomic_DNA"/>
</dbReference>
<dbReference type="GeneID" id="66075317"/>
<dbReference type="KEGG" id="more:E1B28_006241"/>
<evidence type="ECO:0000313" key="4">
    <source>
        <dbReference type="Proteomes" id="UP001049176"/>
    </source>
</evidence>
<dbReference type="OrthoDB" id="3041984at2759"/>
<feature type="compositionally biased region" description="Basic residues" evidence="1">
    <location>
        <begin position="154"/>
        <end position="163"/>
    </location>
</feature>
<gene>
    <name evidence="3" type="ORF">E1B28_006241</name>
</gene>
<dbReference type="Proteomes" id="UP001049176">
    <property type="component" value="Chromosome 3"/>
</dbReference>
<sequence>MLSLSSFIPSNSFTNAAFTIVFYVALPAFLFLYLIRSYPRISKIYLAVAYYACVLGRFAATKFVFWILKWVFTQILRGCKALAWFGFYVHFFVAGMNFVLQGYNSSLDFLAGFGKAMEEAQEEREREAEARKREERARAAHPANSAGDEQKPKDSHKKSKRKR</sequence>
<comment type="caution">
    <text evidence="3">The sequence shown here is derived from an EMBL/GenBank/DDBJ whole genome shotgun (WGS) entry which is preliminary data.</text>
</comment>
<evidence type="ECO:0000256" key="1">
    <source>
        <dbReference type="SAM" id="MobiDB-lite"/>
    </source>
</evidence>
<accession>A0A9P7S537</accession>
<feature type="compositionally biased region" description="Basic and acidic residues" evidence="1">
    <location>
        <begin position="123"/>
        <end position="138"/>
    </location>
</feature>